<dbReference type="Proteomes" id="UP000294933">
    <property type="component" value="Unassembled WGS sequence"/>
</dbReference>
<evidence type="ECO:0000313" key="1">
    <source>
        <dbReference type="EMBL" id="TDL15078.1"/>
    </source>
</evidence>
<reference evidence="1 2" key="1">
    <citation type="submission" date="2018-06" db="EMBL/GenBank/DDBJ databases">
        <title>A transcriptomic atlas of mushroom development highlights an independent origin of complex multicellularity.</title>
        <authorList>
            <consortium name="DOE Joint Genome Institute"/>
            <person name="Krizsan K."/>
            <person name="Almasi E."/>
            <person name="Merenyi Z."/>
            <person name="Sahu N."/>
            <person name="Viragh M."/>
            <person name="Koszo T."/>
            <person name="Mondo S."/>
            <person name="Kiss B."/>
            <person name="Balint B."/>
            <person name="Kues U."/>
            <person name="Barry K."/>
            <person name="Hegedus J.C."/>
            <person name="Henrissat B."/>
            <person name="Johnson J."/>
            <person name="Lipzen A."/>
            <person name="Ohm R."/>
            <person name="Nagy I."/>
            <person name="Pangilinan J."/>
            <person name="Yan J."/>
            <person name="Xiong Y."/>
            <person name="Grigoriev I.V."/>
            <person name="Hibbett D.S."/>
            <person name="Nagy L.G."/>
        </authorList>
    </citation>
    <scope>NUCLEOTIDE SEQUENCE [LARGE SCALE GENOMIC DNA]</scope>
    <source>
        <strain evidence="1 2">SZMC22713</strain>
    </source>
</reference>
<accession>A0A4Y7PJ19</accession>
<evidence type="ECO:0000313" key="2">
    <source>
        <dbReference type="Proteomes" id="UP000294933"/>
    </source>
</evidence>
<dbReference type="AlphaFoldDB" id="A0A4Y7PJ19"/>
<dbReference type="EMBL" id="ML170291">
    <property type="protein sequence ID" value="TDL15078.1"/>
    <property type="molecule type" value="Genomic_DNA"/>
</dbReference>
<sequence length="176" mass="19806">METKPHPIELIAPYTGTIQYPLDALLLLARSIVKDLEQHHRTQLDAARAVNNEDEEADALDNLMDVDQTMFAIDRVAWRARVELDDPGHKWSEKELREFNDISVAEDGLLTLGRVPKSAWVLGQATERRKAHRGSPPESDPIWSKEDALIDFLMFLTKYNVAGLFAPSPPSIAPKP</sequence>
<gene>
    <name evidence="1" type="ORF">BD410DRAFT_796697</name>
</gene>
<dbReference type="OrthoDB" id="3022211at2759"/>
<organism evidence="1 2">
    <name type="scientific">Rickenella mellea</name>
    <dbReference type="NCBI Taxonomy" id="50990"/>
    <lineage>
        <taxon>Eukaryota</taxon>
        <taxon>Fungi</taxon>
        <taxon>Dikarya</taxon>
        <taxon>Basidiomycota</taxon>
        <taxon>Agaricomycotina</taxon>
        <taxon>Agaricomycetes</taxon>
        <taxon>Hymenochaetales</taxon>
        <taxon>Rickenellaceae</taxon>
        <taxon>Rickenella</taxon>
    </lineage>
</organism>
<name>A0A4Y7PJ19_9AGAM</name>
<proteinExistence type="predicted"/>
<dbReference type="VEuPathDB" id="FungiDB:BD410DRAFT_796697"/>
<keyword evidence="2" id="KW-1185">Reference proteome</keyword>
<protein>
    <submittedName>
        <fullName evidence="1">Uncharacterized protein</fullName>
    </submittedName>
</protein>